<dbReference type="PIRSF" id="PIRSF000521">
    <property type="entry name" value="Transaminase_4ab_Lys_Orn"/>
    <property type="match status" value="1"/>
</dbReference>
<dbReference type="GO" id="GO:0030170">
    <property type="term" value="F:pyridoxal phosphate binding"/>
    <property type="evidence" value="ECO:0007669"/>
    <property type="project" value="InterPro"/>
</dbReference>
<keyword evidence="6" id="KW-0663">Pyridoxal phosphate</keyword>
<dbReference type="EMBL" id="UINC01047730">
    <property type="protein sequence ID" value="SVB57358.1"/>
    <property type="molecule type" value="Genomic_DNA"/>
</dbReference>
<organism evidence="8">
    <name type="scientific">marine metagenome</name>
    <dbReference type="NCBI Taxonomy" id="408172"/>
    <lineage>
        <taxon>unclassified sequences</taxon>
        <taxon>metagenomes</taxon>
        <taxon>ecological metagenomes</taxon>
    </lineage>
</organism>
<dbReference type="InterPro" id="IPR005814">
    <property type="entry name" value="Aminotrans_3"/>
</dbReference>
<dbReference type="InterPro" id="IPR049704">
    <property type="entry name" value="Aminotrans_3_PPA_site"/>
</dbReference>
<feature type="non-terminal residue" evidence="8">
    <location>
        <position position="344"/>
    </location>
</feature>
<dbReference type="Gene3D" id="3.40.640.10">
    <property type="entry name" value="Type I PLP-dependent aspartate aminotransferase-like (Major domain)"/>
    <property type="match status" value="1"/>
</dbReference>
<dbReference type="AlphaFoldDB" id="A0A382F2Y5"/>
<dbReference type="InterPro" id="IPR004636">
    <property type="entry name" value="AcOrn/SuccOrn_fam"/>
</dbReference>
<dbReference type="GO" id="GO:0042802">
    <property type="term" value="F:identical protein binding"/>
    <property type="evidence" value="ECO:0007669"/>
    <property type="project" value="TreeGrafter"/>
</dbReference>
<dbReference type="SUPFAM" id="SSF53383">
    <property type="entry name" value="PLP-dependent transferases"/>
    <property type="match status" value="1"/>
</dbReference>
<dbReference type="Gene3D" id="3.90.1150.10">
    <property type="entry name" value="Aspartate Aminotransferase, domain 1"/>
    <property type="match status" value="1"/>
</dbReference>
<evidence type="ECO:0000256" key="1">
    <source>
        <dbReference type="ARBA" id="ARBA00001933"/>
    </source>
</evidence>
<comment type="cofactor">
    <cofactor evidence="1">
        <name>pyridoxal 5'-phosphate</name>
        <dbReference type="ChEBI" id="CHEBI:597326"/>
    </cofactor>
</comment>
<dbReference type="CDD" id="cd00610">
    <property type="entry name" value="OAT_like"/>
    <property type="match status" value="1"/>
</dbReference>
<feature type="non-terminal residue" evidence="8">
    <location>
        <position position="1"/>
    </location>
</feature>
<evidence type="ECO:0000256" key="4">
    <source>
        <dbReference type="ARBA" id="ARBA00022605"/>
    </source>
</evidence>
<evidence type="ECO:0000256" key="5">
    <source>
        <dbReference type="ARBA" id="ARBA00022679"/>
    </source>
</evidence>
<reference evidence="8" key="1">
    <citation type="submission" date="2018-05" db="EMBL/GenBank/DDBJ databases">
        <authorList>
            <person name="Lanie J.A."/>
            <person name="Ng W.-L."/>
            <person name="Kazmierczak K.M."/>
            <person name="Andrzejewski T.M."/>
            <person name="Davidsen T.M."/>
            <person name="Wayne K.J."/>
            <person name="Tettelin H."/>
            <person name="Glass J.I."/>
            <person name="Rusch D."/>
            <person name="Podicherti R."/>
            <person name="Tsui H.-C.T."/>
            <person name="Winkler M.E."/>
        </authorList>
    </citation>
    <scope>NUCLEOTIDE SEQUENCE</scope>
</reference>
<comment type="subcellular location">
    <subcellularLocation>
        <location evidence="2">Mitochondrion</location>
    </subcellularLocation>
</comment>
<dbReference type="GO" id="GO:0006526">
    <property type="term" value="P:L-arginine biosynthetic process"/>
    <property type="evidence" value="ECO:0007669"/>
    <property type="project" value="UniProtKB-ARBA"/>
</dbReference>
<gene>
    <name evidence="8" type="ORF">METZ01_LOCUS210212</name>
</gene>
<keyword evidence="5" id="KW-0808">Transferase</keyword>
<keyword evidence="4" id="KW-0028">Amino-acid biosynthesis</keyword>
<sequence length="344" mass="37044">VQRLEASHVLQTYRRAPIVLTRGQGIFIYDEEGQQYTDLISGIGVASLGHSHPALIAAITDQARTLLHTSNLFFHPLQGQLARQLVDLSGLSRTFFCNSGGEAVEACLKFARRHWHTRGDAKRTEIIALEHSFHGRTFGALSTTSSEAYRAPFQPLLPGVQFIPVTVDALRAVVSSSTQAIIVEPIQGEGGIRPLPRAFAQALTEVCASSETLLIADEVQCGLGRTGKPFYYQELGLQPDLVAIGKALGGGVPVGAALISERIASTVSYGDHGSTYGGNLLACRAALLFLDELINKGLLDHVATIGAQVEQRLRALAERRTEIVDVRGQGLMWGLEVNTDVDAI</sequence>
<proteinExistence type="predicted"/>
<dbReference type="InterPro" id="IPR050103">
    <property type="entry name" value="Class-III_PLP-dep_AT"/>
</dbReference>
<dbReference type="GO" id="GO:0008483">
    <property type="term" value="F:transaminase activity"/>
    <property type="evidence" value="ECO:0007669"/>
    <property type="project" value="UniProtKB-KW"/>
</dbReference>
<evidence type="ECO:0000313" key="8">
    <source>
        <dbReference type="EMBL" id="SVB57358.1"/>
    </source>
</evidence>
<name>A0A382F2Y5_9ZZZZ</name>
<dbReference type="PANTHER" id="PTHR11986">
    <property type="entry name" value="AMINOTRANSFERASE CLASS III"/>
    <property type="match status" value="1"/>
</dbReference>
<dbReference type="InterPro" id="IPR015421">
    <property type="entry name" value="PyrdxlP-dep_Trfase_major"/>
</dbReference>
<protein>
    <recommendedName>
        <fullName evidence="9">Aspartate aminotransferase family protein</fullName>
    </recommendedName>
</protein>
<dbReference type="FunFam" id="3.40.640.10:FF:000004">
    <property type="entry name" value="Acetylornithine aminotransferase"/>
    <property type="match status" value="1"/>
</dbReference>
<dbReference type="InterPro" id="IPR015424">
    <property type="entry name" value="PyrdxlP-dep_Trfase"/>
</dbReference>
<accession>A0A382F2Y5</accession>
<evidence type="ECO:0000256" key="2">
    <source>
        <dbReference type="ARBA" id="ARBA00004173"/>
    </source>
</evidence>
<comment type="pathway">
    <text evidence="7">Amino-acid biosynthesis.</text>
</comment>
<dbReference type="PANTHER" id="PTHR11986:SF79">
    <property type="entry name" value="ACETYLORNITHINE AMINOTRANSFERASE, MITOCHONDRIAL"/>
    <property type="match status" value="1"/>
</dbReference>
<evidence type="ECO:0000256" key="3">
    <source>
        <dbReference type="ARBA" id="ARBA00022576"/>
    </source>
</evidence>
<dbReference type="PROSITE" id="PS00600">
    <property type="entry name" value="AA_TRANSFER_CLASS_3"/>
    <property type="match status" value="1"/>
</dbReference>
<evidence type="ECO:0000256" key="7">
    <source>
        <dbReference type="ARBA" id="ARBA00029440"/>
    </source>
</evidence>
<dbReference type="Pfam" id="PF00202">
    <property type="entry name" value="Aminotran_3"/>
    <property type="match status" value="1"/>
</dbReference>
<evidence type="ECO:0000256" key="6">
    <source>
        <dbReference type="ARBA" id="ARBA00022898"/>
    </source>
</evidence>
<dbReference type="GO" id="GO:0005739">
    <property type="term" value="C:mitochondrion"/>
    <property type="evidence" value="ECO:0007669"/>
    <property type="project" value="UniProtKB-SubCell"/>
</dbReference>
<keyword evidence="3" id="KW-0032">Aminotransferase</keyword>
<dbReference type="InterPro" id="IPR015422">
    <property type="entry name" value="PyrdxlP-dep_Trfase_small"/>
</dbReference>
<dbReference type="NCBIfam" id="TIGR00707">
    <property type="entry name" value="argD"/>
    <property type="match status" value="1"/>
</dbReference>
<dbReference type="NCBIfam" id="NF002325">
    <property type="entry name" value="PRK01278.1"/>
    <property type="match status" value="1"/>
</dbReference>
<evidence type="ECO:0008006" key="9">
    <source>
        <dbReference type="Google" id="ProtNLM"/>
    </source>
</evidence>